<reference evidence="2" key="1">
    <citation type="journal article" date="2012" name="Science">
        <title>The Paleozoic origin of enzymatic lignin decomposition reconstructed from 31 fungal genomes.</title>
        <authorList>
            <person name="Floudas D."/>
            <person name="Binder M."/>
            <person name="Riley R."/>
            <person name="Barry K."/>
            <person name="Blanchette R.A."/>
            <person name="Henrissat B."/>
            <person name="Martinez A.T."/>
            <person name="Otillar R."/>
            <person name="Spatafora J.W."/>
            <person name="Yadav J.S."/>
            <person name="Aerts A."/>
            <person name="Benoit I."/>
            <person name="Boyd A."/>
            <person name="Carlson A."/>
            <person name="Copeland A."/>
            <person name="Coutinho P.M."/>
            <person name="de Vries R.P."/>
            <person name="Ferreira P."/>
            <person name="Findley K."/>
            <person name="Foster B."/>
            <person name="Gaskell J."/>
            <person name="Glotzer D."/>
            <person name="Gorecki P."/>
            <person name="Heitman J."/>
            <person name="Hesse C."/>
            <person name="Hori C."/>
            <person name="Igarashi K."/>
            <person name="Jurgens J.A."/>
            <person name="Kallen N."/>
            <person name="Kersten P."/>
            <person name="Kohler A."/>
            <person name="Kuees U."/>
            <person name="Kumar T.K.A."/>
            <person name="Kuo A."/>
            <person name="LaButti K."/>
            <person name="Larrondo L.F."/>
            <person name="Lindquist E."/>
            <person name="Ling A."/>
            <person name="Lombard V."/>
            <person name="Lucas S."/>
            <person name="Lundell T."/>
            <person name="Martin R."/>
            <person name="McLaughlin D.J."/>
            <person name="Morgenstern I."/>
            <person name="Morin E."/>
            <person name="Murat C."/>
            <person name="Nagy L.G."/>
            <person name="Nolan M."/>
            <person name="Ohm R.A."/>
            <person name="Patyshakuliyeva A."/>
            <person name="Rokas A."/>
            <person name="Ruiz-Duenas F.J."/>
            <person name="Sabat G."/>
            <person name="Salamov A."/>
            <person name="Samejima M."/>
            <person name="Schmutz J."/>
            <person name="Slot J.C."/>
            <person name="St John F."/>
            <person name="Stenlid J."/>
            <person name="Sun H."/>
            <person name="Sun S."/>
            <person name="Syed K."/>
            <person name="Tsang A."/>
            <person name="Wiebenga A."/>
            <person name="Young D."/>
            <person name="Pisabarro A."/>
            <person name="Eastwood D.C."/>
            <person name="Martin F."/>
            <person name="Cullen D."/>
            <person name="Grigoriev I.V."/>
            <person name="Hibbett D.S."/>
        </authorList>
    </citation>
    <scope>NUCLEOTIDE SEQUENCE [LARGE SCALE GENOMIC DNA]</scope>
    <source>
        <strain evidence="2">RWD-64-598 SS2</strain>
    </source>
</reference>
<feature type="non-terminal residue" evidence="1">
    <location>
        <position position="342"/>
    </location>
</feature>
<proteinExistence type="predicted"/>
<evidence type="ECO:0008006" key="3">
    <source>
        <dbReference type="Google" id="ProtNLM"/>
    </source>
</evidence>
<dbReference type="InterPro" id="IPR011009">
    <property type="entry name" value="Kinase-like_dom_sf"/>
</dbReference>
<comment type="caution">
    <text evidence="1">The sequence shown here is derived from an EMBL/GenBank/DDBJ whole genome shotgun (WGS) entry which is preliminary data.</text>
</comment>
<dbReference type="Gene3D" id="3.30.200.20">
    <property type="entry name" value="Phosphorylase Kinase, domain 1"/>
    <property type="match status" value="1"/>
</dbReference>
<accession>A0A5M3MAR4</accession>
<dbReference type="OrthoDB" id="4062651at2759"/>
<organism evidence="1 2">
    <name type="scientific">Coniophora puteana (strain RWD-64-598)</name>
    <name type="common">Brown rot fungus</name>
    <dbReference type="NCBI Taxonomy" id="741705"/>
    <lineage>
        <taxon>Eukaryota</taxon>
        <taxon>Fungi</taxon>
        <taxon>Dikarya</taxon>
        <taxon>Basidiomycota</taxon>
        <taxon>Agaricomycotina</taxon>
        <taxon>Agaricomycetes</taxon>
        <taxon>Agaricomycetidae</taxon>
        <taxon>Boletales</taxon>
        <taxon>Coniophorineae</taxon>
        <taxon>Coniophoraceae</taxon>
        <taxon>Coniophora</taxon>
    </lineage>
</organism>
<sequence length="342" mass="38517">MTQPYGATNDALRSPTTGQFAMETQRKERYRSFDEHSKTFLVDRSSPFLSSLPKRLNKDVSRVLSGIKIYPTLTLAVVVHATICQKNQETLDALSLAQTEWAEKDALSLVLEHQLMRSRLLSLLPNERPNSDSVAISCHGTCPDVFSPTNDLEALALYVGKLLTNADTIWQERILSLQGDDAQSVIDTLYSFEGLRTQQDLRELLRETLLELAKSSGIYPRQLLVQGIEVSEYNEIISAYSGLEVYKTKYLDRMVTVKKLCSSKTNSREAFKGCVKDLVVWSRLSHPNVITLLGVFIQADFGYEKSDFIGLVEPFIGDFSLNSLIRSRNAYDKDSLSLDITR</sequence>
<protein>
    <recommendedName>
        <fullName evidence="3">Protein kinase domain-containing protein</fullName>
    </recommendedName>
</protein>
<dbReference type="AlphaFoldDB" id="A0A5M3MAR4"/>
<dbReference type="Proteomes" id="UP000053558">
    <property type="component" value="Unassembled WGS sequence"/>
</dbReference>
<dbReference type="EMBL" id="JH711587">
    <property type="protein sequence ID" value="EIW75880.1"/>
    <property type="molecule type" value="Genomic_DNA"/>
</dbReference>
<name>A0A5M3MAR4_CONPW</name>
<keyword evidence="2" id="KW-1185">Reference proteome</keyword>
<evidence type="ECO:0000313" key="2">
    <source>
        <dbReference type="Proteomes" id="UP000053558"/>
    </source>
</evidence>
<dbReference type="RefSeq" id="XP_007773882.1">
    <property type="nucleotide sequence ID" value="XM_007775692.1"/>
</dbReference>
<evidence type="ECO:0000313" key="1">
    <source>
        <dbReference type="EMBL" id="EIW75880.1"/>
    </source>
</evidence>
<gene>
    <name evidence="1" type="ORF">CONPUDRAFT_169127</name>
</gene>
<dbReference type="GeneID" id="19206158"/>
<dbReference type="SUPFAM" id="SSF56112">
    <property type="entry name" value="Protein kinase-like (PK-like)"/>
    <property type="match status" value="1"/>
</dbReference>
<dbReference type="KEGG" id="cput:CONPUDRAFT_169127"/>